<dbReference type="EMBL" id="JAYGII010000007">
    <property type="protein sequence ID" value="MEA5445229.1"/>
    <property type="molecule type" value="Genomic_DNA"/>
</dbReference>
<evidence type="ECO:0000256" key="3">
    <source>
        <dbReference type="SAM" id="Phobius"/>
    </source>
</evidence>
<dbReference type="Pfam" id="PF20567">
    <property type="entry name" value="DUF6776"/>
    <property type="match status" value="1"/>
</dbReference>
<reference evidence="4 5" key="1">
    <citation type="submission" date="2023-12" db="EMBL/GenBank/DDBJ databases">
        <title>Whole-genome sequencing of halo(alkali)philic microorganisms from hypersaline lakes.</title>
        <authorList>
            <person name="Sorokin D.Y."/>
            <person name="Merkel A.Y."/>
            <person name="Messina E."/>
            <person name="Yakimov M."/>
        </authorList>
    </citation>
    <scope>NUCLEOTIDE SEQUENCE [LARGE SCALE GENOMIC DNA]</scope>
    <source>
        <strain evidence="4 5">AB-CW1</strain>
    </source>
</reference>
<comment type="caution">
    <text evidence="4">The sequence shown here is derived from an EMBL/GenBank/DDBJ whole genome shotgun (WGS) entry which is preliminary data.</text>
</comment>
<dbReference type="InterPro" id="IPR046703">
    <property type="entry name" value="DUF6776"/>
</dbReference>
<sequence length="237" mass="27388">MTTHSLVVKAYRPWRYRITIAILLLLAITAVIYAYQRGLTDGGYFQTEARAEREAMQSQLEQAEQLETRLRDRLAVLERAQEVNQAARENLRQDLLSLQDEIQGLEEELAFYRGIVSPEDGQSGLQIQEFSISPGREDGEYRFTLMLIQAMTHDRRVEGEIRLAVEGRQDDESLSLDVSELGDHDNLAFSFRYFQGFDGRLRLPEGFEPEQVSVTVSPRGRNRSQIEESFEWPELER</sequence>
<keyword evidence="1" id="KW-0175">Coiled coil</keyword>
<evidence type="ECO:0000256" key="1">
    <source>
        <dbReference type="SAM" id="Coils"/>
    </source>
</evidence>
<accession>A0AAP6MJR3</accession>
<gene>
    <name evidence="4" type="ORF">VCB98_05300</name>
</gene>
<feature type="region of interest" description="Disordered" evidence="2">
    <location>
        <begin position="218"/>
        <end position="237"/>
    </location>
</feature>
<proteinExistence type="predicted"/>
<keyword evidence="3" id="KW-1133">Transmembrane helix</keyword>
<evidence type="ECO:0000313" key="5">
    <source>
        <dbReference type="Proteomes" id="UP001302316"/>
    </source>
</evidence>
<feature type="coiled-coil region" evidence="1">
    <location>
        <begin position="46"/>
        <end position="115"/>
    </location>
</feature>
<organism evidence="4 5">
    <name type="scientific">Natronospira elongata</name>
    <dbReference type="NCBI Taxonomy" id="3110268"/>
    <lineage>
        <taxon>Bacteria</taxon>
        <taxon>Pseudomonadati</taxon>
        <taxon>Pseudomonadota</taxon>
        <taxon>Gammaproteobacteria</taxon>
        <taxon>Natronospirales</taxon>
        <taxon>Natronospiraceae</taxon>
        <taxon>Natronospira</taxon>
    </lineage>
</organism>
<dbReference type="RefSeq" id="WP_346050859.1">
    <property type="nucleotide sequence ID" value="NZ_JAYGII010000007.1"/>
</dbReference>
<keyword evidence="3" id="KW-0812">Transmembrane</keyword>
<feature type="transmembrane region" description="Helical" evidence="3">
    <location>
        <begin position="14"/>
        <end position="35"/>
    </location>
</feature>
<dbReference type="Proteomes" id="UP001302316">
    <property type="component" value="Unassembled WGS sequence"/>
</dbReference>
<feature type="compositionally biased region" description="Acidic residues" evidence="2">
    <location>
        <begin position="228"/>
        <end position="237"/>
    </location>
</feature>
<keyword evidence="5" id="KW-1185">Reference proteome</keyword>
<protein>
    <submittedName>
        <fullName evidence="4">DUF6776 family protein</fullName>
    </submittedName>
</protein>
<name>A0AAP6MJR3_9GAMM</name>
<dbReference type="AlphaFoldDB" id="A0AAP6MJR3"/>
<evidence type="ECO:0000313" key="4">
    <source>
        <dbReference type="EMBL" id="MEA5445229.1"/>
    </source>
</evidence>
<keyword evidence="3" id="KW-0472">Membrane</keyword>
<evidence type="ECO:0000256" key="2">
    <source>
        <dbReference type="SAM" id="MobiDB-lite"/>
    </source>
</evidence>